<dbReference type="Proteomes" id="UP000002220">
    <property type="component" value="Plasmid pPLIM01"/>
</dbReference>
<dbReference type="EMBL" id="CP001745">
    <property type="protein sequence ID" value="ADG70100.1"/>
    <property type="molecule type" value="Genomic_DNA"/>
</dbReference>
<dbReference type="KEGG" id="plm:Plim_4293"/>
<dbReference type="AlphaFoldDB" id="D5SZI0"/>
<geneLocation type="plasmid" evidence="2 3">
    <name>pPLIM01</name>
</geneLocation>
<protein>
    <submittedName>
        <fullName evidence="2">Uncharacterized protein</fullName>
    </submittedName>
</protein>
<evidence type="ECO:0000256" key="1">
    <source>
        <dbReference type="SAM" id="MobiDB-lite"/>
    </source>
</evidence>
<evidence type="ECO:0000313" key="3">
    <source>
        <dbReference type="Proteomes" id="UP000002220"/>
    </source>
</evidence>
<keyword evidence="3" id="KW-1185">Reference proteome</keyword>
<organism evidence="2 3">
    <name type="scientific">Planctopirus limnophila (strain ATCC 43296 / DSM 3776 / IFAM 1008 / Mu 290)</name>
    <name type="common">Planctomyces limnophilus</name>
    <dbReference type="NCBI Taxonomy" id="521674"/>
    <lineage>
        <taxon>Bacteria</taxon>
        <taxon>Pseudomonadati</taxon>
        <taxon>Planctomycetota</taxon>
        <taxon>Planctomycetia</taxon>
        <taxon>Planctomycetales</taxon>
        <taxon>Planctomycetaceae</taxon>
        <taxon>Planctopirus</taxon>
    </lineage>
</organism>
<reference evidence="2 3" key="1">
    <citation type="journal article" date="2010" name="Stand. Genomic Sci.">
        <title>Complete genome sequence of Planctomyces limnophilus type strain (Mu 290).</title>
        <authorList>
            <person name="Labutti K."/>
            <person name="Sikorski J."/>
            <person name="Schneider S."/>
            <person name="Nolan M."/>
            <person name="Lucas S."/>
            <person name="Glavina Del Rio T."/>
            <person name="Tice H."/>
            <person name="Cheng J.F."/>
            <person name="Goodwin L."/>
            <person name="Pitluck S."/>
            <person name="Liolios K."/>
            <person name="Ivanova N."/>
            <person name="Mavromatis K."/>
            <person name="Mikhailova N."/>
            <person name="Pati A."/>
            <person name="Chen A."/>
            <person name="Palaniappan K."/>
            <person name="Land M."/>
            <person name="Hauser L."/>
            <person name="Chang Y.J."/>
            <person name="Jeffries C.D."/>
            <person name="Tindall B.J."/>
            <person name="Rohde M."/>
            <person name="Goker M."/>
            <person name="Woyke T."/>
            <person name="Bristow J."/>
            <person name="Eisen J.A."/>
            <person name="Markowitz V."/>
            <person name="Hugenholtz P."/>
            <person name="Kyrpides N.C."/>
            <person name="Klenk H.P."/>
            <person name="Lapidus A."/>
        </authorList>
    </citation>
    <scope>NUCLEOTIDE SEQUENCE [LARGE SCALE GENOMIC DNA]</scope>
    <source>
        <strain evidence="3">ATCC 43296 / DSM 3776 / IFAM 1008 / 290</strain>
        <plasmid evidence="2 3">pPLIM01</plasmid>
    </source>
</reference>
<gene>
    <name evidence="2" type="ordered locus">Plim_4293</name>
</gene>
<keyword evidence="2" id="KW-0614">Plasmid</keyword>
<dbReference type="RefSeq" id="WP_013112531.1">
    <property type="nucleotide sequence ID" value="NC_014149.1"/>
</dbReference>
<dbReference type="HOGENOM" id="CLU_1904790_0_0_0"/>
<feature type="region of interest" description="Disordered" evidence="1">
    <location>
        <begin position="112"/>
        <end position="133"/>
    </location>
</feature>
<proteinExistence type="predicted"/>
<sequence>MKHLTLKNATGFSRGGHSKTYPAGTICIVYSAIDHNQHLDLKWLGDELKKARKLNEGKSGPPAYLVVIVEGEFITVLPREQMAIAECDQPEPAIHLAGFRSAPITLQQSEVLPAAAPDPVKPPKKAPQRSLFE</sequence>
<accession>D5SZI0</accession>
<evidence type="ECO:0000313" key="2">
    <source>
        <dbReference type="EMBL" id="ADG70100.1"/>
    </source>
</evidence>
<name>D5SZI0_PLAL2</name>